<feature type="region of interest" description="Disordered" evidence="1">
    <location>
        <begin position="101"/>
        <end position="123"/>
    </location>
</feature>
<dbReference type="Proteomes" id="UP000807353">
    <property type="component" value="Unassembled WGS sequence"/>
</dbReference>
<feature type="region of interest" description="Disordered" evidence="1">
    <location>
        <begin position="26"/>
        <end position="85"/>
    </location>
</feature>
<evidence type="ECO:0000313" key="2">
    <source>
        <dbReference type="EMBL" id="KAF9455583.1"/>
    </source>
</evidence>
<feature type="compositionally biased region" description="Polar residues" evidence="1">
    <location>
        <begin position="49"/>
        <end position="82"/>
    </location>
</feature>
<reference evidence="2" key="1">
    <citation type="submission" date="2020-11" db="EMBL/GenBank/DDBJ databases">
        <authorList>
            <consortium name="DOE Joint Genome Institute"/>
            <person name="Ahrendt S."/>
            <person name="Riley R."/>
            <person name="Andreopoulos W."/>
            <person name="Labutti K."/>
            <person name="Pangilinan J."/>
            <person name="Ruiz-Duenas F.J."/>
            <person name="Barrasa J.M."/>
            <person name="Sanchez-Garcia M."/>
            <person name="Camarero S."/>
            <person name="Miyauchi S."/>
            <person name="Serrano A."/>
            <person name="Linde D."/>
            <person name="Babiker R."/>
            <person name="Drula E."/>
            <person name="Ayuso-Fernandez I."/>
            <person name="Pacheco R."/>
            <person name="Padilla G."/>
            <person name="Ferreira P."/>
            <person name="Barriuso J."/>
            <person name="Kellner H."/>
            <person name="Castanera R."/>
            <person name="Alfaro M."/>
            <person name="Ramirez L."/>
            <person name="Pisabarro A.G."/>
            <person name="Kuo A."/>
            <person name="Tritt A."/>
            <person name="Lipzen A."/>
            <person name="He G."/>
            <person name="Yan M."/>
            <person name="Ng V."/>
            <person name="Cullen D."/>
            <person name="Martin F."/>
            <person name="Rosso M.-N."/>
            <person name="Henrissat B."/>
            <person name="Hibbett D."/>
            <person name="Martinez A.T."/>
            <person name="Grigoriev I.V."/>
        </authorList>
    </citation>
    <scope>NUCLEOTIDE SEQUENCE</scope>
    <source>
        <strain evidence="2">CBS 247.69</strain>
    </source>
</reference>
<comment type="caution">
    <text evidence="2">The sequence shown here is derived from an EMBL/GenBank/DDBJ whole genome shotgun (WGS) entry which is preliminary data.</text>
</comment>
<dbReference type="EMBL" id="MU150605">
    <property type="protein sequence ID" value="KAF9455583.1"/>
    <property type="molecule type" value="Genomic_DNA"/>
</dbReference>
<dbReference type="AlphaFoldDB" id="A0A9P5XQ94"/>
<accession>A0A9P5XQ94</accession>
<keyword evidence="3" id="KW-1185">Reference proteome</keyword>
<gene>
    <name evidence="2" type="ORF">BDZ94DRAFT_1316083</name>
</gene>
<protein>
    <submittedName>
        <fullName evidence="2">Uncharacterized protein</fullName>
    </submittedName>
</protein>
<proteinExistence type="predicted"/>
<evidence type="ECO:0000256" key="1">
    <source>
        <dbReference type="SAM" id="MobiDB-lite"/>
    </source>
</evidence>
<name>A0A9P5XQ94_9AGAR</name>
<sequence>MATHHTVAPFTKEIPRGSRIFTQIFPQRSSQDRDRKLLRQPPNPPNLNIKSPSSVHPLSLDNITTGRNPILTNSQPNSSSIENAHRARRIQLEAQLRAAEQELREMGVDSQRGPPGPNVPPAMLQTNVYIEYRRLQGEIEEPPPQYSELV</sequence>
<organism evidence="2 3">
    <name type="scientific">Collybia nuda</name>
    <dbReference type="NCBI Taxonomy" id="64659"/>
    <lineage>
        <taxon>Eukaryota</taxon>
        <taxon>Fungi</taxon>
        <taxon>Dikarya</taxon>
        <taxon>Basidiomycota</taxon>
        <taxon>Agaricomycotina</taxon>
        <taxon>Agaricomycetes</taxon>
        <taxon>Agaricomycetidae</taxon>
        <taxon>Agaricales</taxon>
        <taxon>Tricholomatineae</taxon>
        <taxon>Clitocybaceae</taxon>
        <taxon>Collybia</taxon>
    </lineage>
</organism>
<evidence type="ECO:0000313" key="3">
    <source>
        <dbReference type="Proteomes" id="UP000807353"/>
    </source>
</evidence>